<protein>
    <submittedName>
        <fullName evidence="2">Uncharacterized protein</fullName>
    </submittedName>
</protein>
<evidence type="ECO:0000256" key="1">
    <source>
        <dbReference type="SAM" id="MobiDB-lite"/>
    </source>
</evidence>
<reference evidence="2" key="1">
    <citation type="submission" date="2020-06" db="EMBL/GenBank/DDBJ databases">
        <authorList>
            <person name="Li T."/>
            <person name="Hu X."/>
            <person name="Zhang T."/>
            <person name="Song X."/>
            <person name="Zhang H."/>
            <person name="Dai N."/>
            <person name="Sheng W."/>
            <person name="Hou X."/>
            <person name="Wei L."/>
        </authorList>
    </citation>
    <scope>NUCLEOTIDE SEQUENCE</scope>
    <source>
        <strain evidence="2">G01</strain>
        <tissue evidence="2">Leaf</tissue>
    </source>
</reference>
<accession>A0AAW2RND6</accession>
<evidence type="ECO:0000313" key="2">
    <source>
        <dbReference type="EMBL" id="KAL0380943.1"/>
    </source>
</evidence>
<dbReference type="EMBL" id="JACGWK010000001">
    <property type="protein sequence ID" value="KAL0380943.1"/>
    <property type="molecule type" value="Genomic_DNA"/>
</dbReference>
<comment type="caution">
    <text evidence="2">The sequence shown here is derived from an EMBL/GenBank/DDBJ whole genome shotgun (WGS) entry which is preliminary data.</text>
</comment>
<feature type="region of interest" description="Disordered" evidence="1">
    <location>
        <begin position="1"/>
        <end position="20"/>
    </location>
</feature>
<proteinExistence type="predicted"/>
<dbReference type="AlphaFoldDB" id="A0AAW2RND6"/>
<reference evidence="2" key="2">
    <citation type="journal article" date="2024" name="Plant">
        <title>Genomic evolution and insights into agronomic trait innovations of Sesamum species.</title>
        <authorList>
            <person name="Miao H."/>
            <person name="Wang L."/>
            <person name="Qu L."/>
            <person name="Liu H."/>
            <person name="Sun Y."/>
            <person name="Le M."/>
            <person name="Wang Q."/>
            <person name="Wei S."/>
            <person name="Zheng Y."/>
            <person name="Lin W."/>
            <person name="Duan Y."/>
            <person name="Cao H."/>
            <person name="Xiong S."/>
            <person name="Wang X."/>
            <person name="Wei L."/>
            <person name="Li C."/>
            <person name="Ma Q."/>
            <person name="Ju M."/>
            <person name="Zhao R."/>
            <person name="Li G."/>
            <person name="Mu C."/>
            <person name="Tian Q."/>
            <person name="Mei H."/>
            <person name="Zhang T."/>
            <person name="Gao T."/>
            <person name="Zhang H."/>
        </authorList>
    </citation>
    <scope>NUCLEOTIDE SEQUENCE</scope>
    <source>
        <strain evidence="2">G01</strain>
    </source>
</reference>
<organism evidence="2">
    <name type="scientific">Sesamum angustifolium</name>
    <dbReference type="NCBI Taxonomy" id="2727405"/>
    <lineage>
        <taxon>Eukaryota</taxon>
        <taxon>Viridiplantae</taxon>
        <taxon>Streptophyta</taxon>
        <taxon>Embryophyta</taxon>
        <taxon>Tracheophyta</taxon>
        <taxon>Spermatophyta</taxon>
        <taxon>Magnoliopsida</taxon>
        <taxon>eudicotyledons</taxon>
        <taxon>Gunneridae</taxon>
        <taxon>Pentapetalae</taxon>
        <taxon>asterids</taxon>
        <taxon>lamiids</taxon>
        <taxon>Lamiales</taxon>
        <taxon>Pedaliaceae</taxon>
        <taxon>Sesamum</taxon>
    </lineage>
</organism>
<name>A0AAW2RND6_9LAMI</name>
<gene>
    <name evidence="2" type="ORF">Sangu_0158600</name>
</gene>
<sequence length="86" mass="9870">MLSALANSARRWPVELSSSADDPRPVILKDLSFRDLEARMWNSPGHWRPCMMSRSMTWTWSAPSTACWMAWLAVKCENLIKGVMEL</sequence>